<dbReference type="Pfam" id="PF14059">
    <property type="entry name" value="DUF4251"/>
    <property type="match status" value="1"/>
</dbReference>
<evidence type="ECO:0000313" key="2">
    <source>
        <dbReference type="Proteomes" id="UP001059209"/>
    </source>
</evidence>
<dbReference type="PROSITE" id="PS51257">
    <property type="entry name" value="PROKAR_LIPOPROTEIN"/>
    <property type="match status" value="1"/>
</dbReference>
<dbReference type="RefSeq" id="WP_260575109.1">
    <property type="nucleotide sequence ID" value="NZ_CP104205.1"/>
</dbReference>
<proteinExistence type="predicted"/>
<reference evidence="1" key="1">
    <citation type="submission" date="2022-09" db="EMBL/GenBank/DDBJ databases">
        <title>Maribacter litopenaei sp. nov., isolated from the intestinal tract of the Pacific White Shrimp, Litopenaeus vannamei.</title>
        <authorList>
            <person name="Kim S.Y."/>
            <person name="Hwang C.Y."/>
        </authorList>
    </citation>
    <scope>NUCLEOTIDE SEQUENCE</scope>
    <source>
        <strain evidence="1">HL-LV01</strain>
    </source>
</reference>
<dbReference type="EMBL" id="CP104205">
    <property type="protein sequence ID" value="UWX56474.1"/>
    <property type="molecule type" value="Genomic_DNA"/>
</dbReference>
<protein>
    <submittedName>
        <fullName evidence="1">DUF4251 domain-containing protein</fullName>
    </submittedName>
</protein>
<keyword evidence="2" id="KW-1185">Reference proteome</keyword>
<organism evidence="1 2">
    <name type="scientific">Maribacter litopenaei</name>
    <dbReference type="NCBI Taxonomy" id="2976127"/>
    <lineage>
        <taxon>Bacteria</taxon>
        <taxon>Pseudomonadati</taxon>
        <taxon>Bacteroidota</taxon>
        <taxon>Flavobacteriia</taxon>
        <taxon>Flavobacteriales</taxon>
        <taxon>Flavobacteriaceae</taxon>
        <taxon>Maribacter</taxon>
    </lineage>
</organism>
<dbReference type="InterPro" id="IPR025347">
    <property type="entry name" value="DUF4251"/>
</dbReference>
<name>A0ABY5YE51_9FLAO</name>
<sequence length="189" mass="20964">MKTIWNILLLCVATFFIGCGSASKVSYSPEEVNAFRDFLDNKSYEFVATVANPIPSTGMTAIANTGLLPPGSTVSNIQLQGNFNYLRVKGDTISASLPYYGERQQGGGYHTDAGIKFNDVPSYYSEAYDSEKNEMRINFSISGKSEGYRVTLYLYPNKKATAVVNSNQRFSIRYLGEIKALEEKPEVSR</sequence>
<evidence type="ECO:0000313" key="1">
    <source>
        <dbReference type="EMBL" id="UWX56474.1"/>
    </source>
</evidence>
<dbReference type="Gene3D" id="2.40.128.410">
    <property type="match status" value="1"/>
</dbReference>
<accession>A0ABY5YE51</accession>
<dbReference type="Proteomes" id="UP001059209">
    <property type="component" value="Chromosome"/>
</dbReference>
<gene>
    <name evidence="1" type="ORF">NYZ99_09965</name>
</gene>